<dbReference type="InterPro" id="IPR050329">
    <property type="entry name" value="GLI_C2H2-zinc-finger"/>
</dbReference>
<feature type="region of interest" description="Disordered" evidence="13">
    <location>
        <begin position="189"/>
        <end position="214"/>
    </location>
</feature>
<dbReference type="FunFam" id="3.30.160.60:FF:001509">
    <property type="entry name" value="Zinc finger protein 616"/>
    <property type="match status" value="1"/>
</dbReference>
<feature type="region of interest" description="Disordered" evidence="13">
    <location>
        <begin position="336"/>
        <end position="359"/>
    </location>
</feature>
<feature type="domain" description="C2H2-type" evidence="14">
    <location>
        <begin position="531"/>
        <end position="558"/>
    </location>
</feature>
<dbReference type="Gene3D" id="3.30.160.60">
    <property type="entry name" value="Classic Zinc Finger"/>
    <property type="match status" value="13"/>
</dbReference>
<evidence type="ECO:0000256" key="4">
    <source>
        <dbReference type="ARBA" id="ARBA00022723"/>
    </source>
</evidence>
<feature type="domain" description="C2H2-type" evidence="14">
    <location>
        <begin position="587"/>
        <end position="614"/>
    </location>
</feature>
<keyword evidence="8" id="KW-0805">Transcription regulation</keyword>
<dbReference type="SUPFAM" id="SSF109640">
    <property type="entry name" value="KRAB domain (Kruppel-associated box)"/>
    <property type="match status" value="1"/>
</dbReference>
<keyword evidence="18" id="KW-1185">Reference proteome</keyword>
<keyword evidence="4" id="KW-0479">Metal-binding</keyword>
<feature type="compositionally biased region" description="Low complexity" evidence="13">
    <location>
        <begin position="189"/>
        <end position="201"/>
    </location>
</feature>
<name>A0A7N4P6F5_SARHA</name>
<dbReference type="FunFam" id="3.30.160.60:FF:002343">
    <property type="entry name" value="Zinc finger protein 33A"/>
    <property type="match status" value="4"/>
</dbReference>
<dbReference type="FunFam" id="3.30.160.60:FF:000307">
    <property type="entry name" value="Zinc finger protein ZFP69 isoform 1"/>
    <property type="match status" value="1"/>
</dbReference>
<evidence type="ECO:0000256" key="9">
    <source>
        <dbReference type="ARBA" id="ARBA00023125"/>
    </source>
</evidence>
<dbReference type="Gene3D" id="1.10.4020.10">
    <property type="entry name" value="DNA breaking-rejoining enzymes"/>
    <property type="match status" value="1"/>
</dbReference>
<feature type="domain" description="C2H2-type" evidence="14">
    <location>
        <begin position="699"/>
        <end position="726"/>
    </location>
</feature>
<keyword evidence="7" id="KW-0862">Zinc</keyword>
<feature type="compositionally biased region" description="Basic and acidic residues" evidence="13">
    <location>
        <begin position="336"/>
        <end position="347"/>
    </location>
</feature>
<dbReference type="InterPro" id="IPR003309">
    <property type="entry name" value="SCAN_dom"/>
</dbReference>
<dbReference type="FunFam" id="3.30.160.60:FF:000384">
    <property type="entry name" value="Zinc finger protein 550"/>
    <property type="match status" value="1"/>
</dbReference>
<dbReference type="InterPro" id="IPR001909">
    <property type="entry name" value="KRAB"/>
</dbReference>
<dbReference type="GO" id="GO:0008270">
    <property type="term" value="F:zinc ion binding"/>
    <property type="evidence" value="ECO:0007669"/>
    <property type="project" value="UniProtKB-KW"/>
</dbReference>
<evidence type="ECO:0000259" key="16">
    <source>
        <dbReference type="PROSITE" id="PS50805"/>
    </source>
</evidence>
<feature type="domain" description="C2H2-type" evidence="14">
    <location>
        <begin position="559"/>
        <end position="586"/>
    </location>
</feature>
<dbReference type="SUPFAM" id="SSF47353">
    <property type="entry name" value="Retrovirus capsid dimerization domain-like"/>
    <property type="match status" value="1"/>
</dbReference>
<evidence type="ECO:0000313" key="17">
    <source>
        <dbReference type="Ensembl" id="ENSSHAP00000032367.1"/>
    </source>
</evidence>
<dbReference type="PROSITE" id="PS00028">
    <property type="entry name" value="ZINC_FINGER_C2H2_1"/>
    <property type="match status" value="13"/>
</dbReference>
<comment type="function">
    <text evidence="1">May be involved in transcriptional regulation.</text>
</comment>
<dbReference type="FunFam" id="3.30.160.60:FF:000427">
    <property type="entry name" value="Zinc finger with KRAB and SCAN domains 7"/>
    <property type="match status" value="1"/>
</dbReference>
<dbReference type="FunFam" id="3.30.160.60:FF:002090">
    <property type="entry name" value="Zinc finger protein 473"/>
    <property type="match status" value="1"/>
</dbReference>
<dbReference type="AlphaFoldDB" id="A0A7N4P6F5"/>
<feature type="domain" description="C2H2-type" evidence="14">
    <location>
        <begin position="643"/>
        <end position="670"/>
    </location>
</feature>
<evidence type="ECO:0000256" key="2">
    <source>
        <dbReference type="ARBA" id="ARBA00004123"/>
    </source>
</evidence>
<keyword evidence="11" id="KW-0539">Nucleus</keyword>
<reference evidence="17 18" key="1">
    <citation type="journal article" date="2011" name="Proc. Natl. Acad. Sci. U.S.A.">
        <title>Genetic diversity and population structure of the endangered marsupial Sarcophilus harrisii (Tasmanian devil).</title>
        <authorList>
            <person name="Miller W."/>
            <person name="Hayes V.M."/>
            <person name="Ratan A."/>
            <person name="Petersen D.C."/>
            <person name="Wittekindt N.E."/>
            <person name="Miller J."/>
            <person name="Walenz B."/>
            <person name="Knight J."/>
            <person name="Qi J."/>
            <person name="Zhao F."/>
            <person name="Wang Q."/>
            <person name="Bedoya-Reina O.C."/>
            <person name="Katiyar N."/>
            <person name="Tomsho L.P."/>
            <person name="Kasson L.M."/>
            <person name="Hardie R.A."/>
            <person name="Woodbridge P."/>
            <person name="Tindall E.A."/>
            <person name="Bertelsen M.F."/>
            <person name="Dixon D."/>
            <person name="Pyecroft S."/>
            <person name="Helgen K.M."/>
            <person name="Lesk A.M."/>
            <person name="Pringle T.H."/>
            <person name="Patterson N."/>
            <person name="Zhang Y."/>
            <person name="Kreiss A."/>
            <person name="Woods G.M."/>
            <person name="Jones M.E."/>
            <person name="Schuster S.C."/>
        </authorList>
    </citation>
    <scope>NUCLEOTIDE SEQUENCE [LARGE SCALE GENOMIC DNA]</scope>
</reference>
<proteinExistence type="inferred from homology"/>
<dbReference type="Pfam" id="PF01352">
    <property type="entry name" value="KRAB"/>
    <property type="match status" value="1"/>
</dbReference>
<dbReference type="FunFam" id="3.30.160.60:FF:000416">
    <property type="entry name" value="zinc finger protein 879 isoform X1"/>
    <property type="match status" value="1"/>
</dbReference>
<dbReference type="Pfam" id="PF02023">
    <property type="entry name" value="SCAN"/>
    <property type="match status" value="1"/>
</dbReference>
<evidence type="ECO:0000256" key="1">
    <source>
        <dbReference type="ARBA" id="ARBA00003767"/>
    </source>
</evidence>
<evidence type="ECO:0000256" key="7">
    <source>
        <dbReference type="ARBA" id="ARBA00022833"/>
    </source>
</evidence>
<dbReference type="InterPro" id="IPR036236">
    <property type="entry name" value="Znf_C2H2_sf"/>
</dbReference>
<keyword evidence="6 12" id="KW-0863">Zinc-finger</keyword>
<feature type="domain" description="C2H2-type" evidence="14">
    <location>
        <begin position="671"/>
        <end position="698"/>
    </location>
</feature>
<evidence type="ECO:0000256" key="5">
    <source>
        <dbReference type="ARBA" id="ARBA00022737"/>
    </source>
</evidence>
<dbReference type="PROSITE" id="PS50157">
    <property type="entry name" value="ZINC_FINGER_C2H2_2"/>
    <property type="match status" value="13"/>
</dbReference>
<feature type="domain" description="KRAB" evidence="16">
    <location>
        <begin position="218"/>
        <end position="289"/>
    </location>
</feature>
<accession>A0A7N4P6F5</accession>
<feature type="domain" description="SCAN box" evidence="15">
    <location>
        <begin position="99"/>
        <end position="180"/>
    </location>
</feature>
<dbReference type="InParanoid" id="A0A7N4P6F5"/>
<comment type="similarity">
    <text evidence="3">Belongs to the krueppel C2H2-type zinc-finger protein family.</text>
</comment>
<dbReference type="Proteomes" id="UP000007648">
    <property type="component" value="Unassembled WGS sequence"/>
</dbReference>
<dbReference type="CDD" id="cd07765">
    <property type="entry name" value="KRAB_A-box"/>
    <property type="match status" value="1"/>
</dbReference>
<dbReference type="PANTHER" id="PTHR19818">
    <property type="entry name" value="ZINC FINGER PROTEIN ZIC AND GLI"/>
    <property type="match status" value="1"/>
</dbReference>
<evidence type="ECO:0000259" key="14">
    <source>
        <dbReference type="PROSITE" id="PS50157"/>
    </source>
</evidence>
<feature type="domain" description="C2H2-type" evidence="14">
    <location>
        <begin position="615"/>
        <end position="642"/>
    </location>
</feature>
<evidence type="ECO:0000256" key="6">
    <source>
        <dbReference type="ARBA" id="ARBA00022771"/>
    </source>
</evidence>
<dbReference type="SMART" id="SM00614">
    <property type="entry name" value="ZnF_BED"/>
    <property type="match status" value="3"/>
</dbReference>
<evidence type="ECO:0000256" key="13">
    <source>
        <dbReference type="SAM" id="MobiDB-lite"/>
    </source>
</evidence>
<feature type="domain" description="C2H2-type" evidence="14">
    <location>
        <begin position="727"/>
        <end position="754"/>
    </location>
</feature>
<feature type="domain" description="C2H2-type" evidence="14">
    <location>
        <begin position="475"/>
        <end position="502"/>
    </location>
</feature>
<dbReference type="Pfam" id="PF00096">
    <property type="entry name" value="zf-C2H2"/>
    <property type="match status" value="13"/>
</dbReference>
<dbReference type="GeneTree" id="ENSGT00940000154488"/>
<dbReference type="CDD" id="cd07936">
    <property type="entry name" value="SCAN"/>
    <property type="match status" value="1"/>
</dbReference>
<dbReference type="PROSITE" id="PS50805">
    <property type="entry name" value="KRAB"/>
    <property type="match status" value="1"/>
</dbReference>
<dbReference type="SMART" id="SM00431">
    <property type="entry name" value="SCAN"/>
    <property type="match status" value="1"/>
</dbReference>
<reference evidence="17" key="3">
    <citation type="submission" date="2025-09" db="UniProtKB">
        <authorList>
            <consortium name="Ensembl"/>
        </authorList>
    </citation>
    <scope>IDENTIFICATION</scope>
</reference>
<evidence type="ECO:0000256" key="10">
    <source>
        <dbReference type="ARBA" id="ARBA00023163"/>
    </source>
</evidence>
<reference evidence="17" key="2">
    <citation type="submission" date="2025-08" db="UniProtKB">
        <authorList>
            <consortium name="Ensembl"/>
        </authorList>
    </citation>
    <scope>IDENTIFICATION</scope>
</reference>
<sequence length="808" mass="93477">MRACSFYRHHGHIANGKENRVYLSRTCAGQPVSEEDTDMNSTVGRKDAGDTATLNEEMATSSSPQITPLCERDKIPSMEDTRDQETRRRKDTLNPAVSHQNLRWFQRPEVASPQEEELSQIRELCMQWMDPETHGKEDGLDMLVLDQYVIVLPREIMTWVKSQPSENSEEVEILLEDLSQMFEDNVLSSQDSAVSQDQSSAEKGAASMPLPDESQDSVTFKDVAIMFSRKEWWHLQPAQMELYRDVMIENYNNMVSVGLLTSKPELISQLERGEAPWMRSRIVSRGSGAGSENRFVTKESAPRQGIYLKDSSQERFLRDGPSASTLGRALKCEEDRLEKQQDNRERQSGQVTVEQEKTSKVRRPRCNIFRKYFRPGSGLVTKKKVPTGTNLHKYMKHKMTLKQYLDLVKSKMTTPEKKPNFKVRPKTRSYYSNLFKSRRIPPGEKGYKCKACGKTFIYNSSLTRHLRIHTGEKPYKCYECKKSFRRRSFFNLHKRVHTGEKPFKCNECNKAFIRDSSLFKHQIIHTGKKPYKCNECKKAFTQRGLLTEHQRIHTGEKPFKCDVCKKDFSHKSSLIQHQRIHTGERTFKCNICEKAFNQSTRLTEHKRIHTGEKPYKCNKCEKAFTQRTHLNEHQRVHTGEKPYKCSHCEKAFSNSSSLTQHLRIHTGEKPYKCNQCEKAFSQNSSLIIHLRFHSGETPFKCKDCGKAFSRNSSLTRHQKTHSGEKPFKCNECGKAFGRNSSLTDHQKIHTGKKPYKCNDCGISFNQNTRLIEHQRIHTGEKPHKCDLCKKAFRSSSAVLRHQRIHSGE</sequence>
<dbReference type="Gene3D" id="6.10.140.140">
    <property type="match status" value="1"/>
</dbReference>
<feature type="domain" description="C2H2-type" evidence="14">
    <location>
        <begin position="447"/>
        <end position="474"/>
    </location>
</feature>
<dbReference type="PANTHER" id="PTHR19818:SF158">
    <property type="entry name" value="C2H2-TYPE DOMAIN-CONTAINING PROTEIN-RELATED"/>
    <property type="match status" value="1"/>
</dbReference>
<gene>
    <name evidence="17" type="primary">LOC100928949</name>
</gene>
<dbReference type="InterPro" id="IPR013087">
    <property type="entry name" value="Znf_C2H2_type"/>
</dbReference>
<dbReference type="Ensembl" id="ENSSHAT00000033358.1">
    <property type="protein sequence ID" value="ENSSHAP00000032367.1"/>
    <property type="gene ID" value="ENSSHAG00000005495.2"/>
</dbReference>
<feature type="compositionally biased region" description="Polar residues" evidence="13">
    <location>
        <begin position="55"/>
        <end position="66"/>
    </location>
</feature>
<comment type="subcellular location">
    <subcellularLocation>
        <location evidence="2">Nucleus</location>
    </subcellularLocation>
</comment>
<evidence type="ECO:0000256" key="8">
    <source>
        <dbReference type="ARBA" id="ARBA00023015"/>
    </source>
</evidence>
<dbReference type="SMART" id="SM00355">
    <property type="entry name" value="ZnF_C2H2"/>
    <property type="match status" value="13"/>
</dbReference>
<organism evidence="17 18">
    <name type="scientific">Sarcophilus harrisii</name>
    <name type="common">Tasmanian devil</name>
    <name type="synonym">Sarcophilus laniarius</name>
    <dbReference type="NCBI Taxonomy" id="9305"/>
    <lineage>
        <taxon>Eukaryota</taxon>
        <taxon>Metazoa</taxon>
        <taxon>Chordata</taxon>
        <taxon>Craniata</taxon>
        <taxon>Vertebrata</taxon>
        <taxon>Euteleostomi</taxon>
        <taxon>Mammalia</taxon>
        <taxon>Metatheria</taxon>
        <taxon>Dasyuromorphia</taxon>
        <taxon>Dasyuridae</taxon>
        <taxon>Sarcophilus</taxon>
    </lineage>
</organism>
<dbReference type="GO" id="GO:0000978">
    <property type="term" value="F:RNA polymerase II cis-regulatory region sequence-specific DNA binding"/>
    <property type="evidence" value="ECO:0007669"/>
    <property type="project" value="TreeGrafter"/>
</dbReference>
<dbReference type="FunFam" id="3.30.160.60:FF:000016">
    <property type="entry name" value="zinc finger protein 37 homolog"/>
    <property type="match status" value="1"/>
</dbReference>
<dbReference type="GO" id="GO:0045944">
    <property type="term" value="P:positive regulation of transcription by RNA polymerase II"/>
    <property type="evidence" value="ECO:0007669"/>
    <property type="project" value="UniProtKB-ARBA"/>
</dbReference>
<dbReference type="InterPro" id="IPR038269">
    <property type="entry name" value="SCAN_sf"/>
</dbReference>
<evidence type="ECO:0000256" key="3">
    <source>
        <dbReference type="ARBA" id="ARBA00006991"/>
    </source>
</evidence>
<feature type="domain" description="C2H2-type" evidence="14">
    <location>
        <begin position="755"/>
        <end position="782"/>
    </location>
</feature>
<dbReference type="SMART" id="SM00349">
    <property type="entry name" value="KRAB"/>
    <property type="match status" value="1"/>
</dbReference>
<dbReference type="FunFam" id="3.30.160.60:FF:000688">
    <property type="entry name" value="zinc finger protein 197 isoform X1"/>
    <property type="match status" value="2"/>
</dbReference>
<dbReference type="GO" id="GO:0000981">
    <property type="term" value="F:DNA-binding transcription factor activity, RNA polymerase II-specific"/>
    <property type="evidence" value="ECO:0007669"/>
    <property type="project" value="TreeGrafter"/>
</dbReference>
<feature type="domain" description="C2H2-type" evidence="14">
    <location>
        <begin position="783"/>
        <end position="808"/>
    </location>
</feature>
<feature type="compositionally biased region" description="Basic and acidic residues" evidence="13">
    <location>
        <begin position="70"/>
        <end position="92"/>
    </location>
</feature>
<dbReference type="GO" id="GO:0005634">
    <property type="term" value="C:nucleus"/>
    <property type="evidence" value="ECO:0007669"/>
    <property type="project" value="UniProtKB-SubCell"/>
</dbReference>
<feature type="domain" description="C2H2-type" evidence="14">
    <location>
        <begin position="503"/>
        <end position="530"/>
    </location>
</feature>
<keyword evidence="5" id="KW-0677">Repeat</keyword>
<evidence type="ECO:0000256" key="11">
    <source>
        <dbReference type="ARBA" id="ARBA00023242"/>
    </source>
</evidence>
<keyword evidence="9" id="KW-0238">DNA-binding</keyword>
<evidence type="ECO:0000313" key="18">
    <source>
        <dbReference type="Proteomes" id="UP000007648"/>
    </source>
</evidence>
<keyword evidence="10" id="KW-0804">Transcription</keyword>
<dbReference type="SUPFAM" id="SSF57667">
    <property type="entry name" value="beta-beta-alpha zinc fingers"/>
    <property type="match status" value="7"/>
</dbReference>
<protein>
    <submittedName>
        <fullName evidence="17">Uncharacterized protein</fullName>
    </submittedName>
</protein>
<dbReference type="InterPro" id="IPR036051">
    <property type="entry name" value="KRAB_dom_sf"/>
</dbReference>
<evidence type="ECO:0000256" key="12">
    <source>
        <dbReference type="PROSITE-ProRule" id="PRU00042"/>
    </source>
</evidence>
<dbReference type="PROSITE" id="PS50804">
    <property type="entry name" value="SCAN_BOX"/>
    <property type="match status" value="1"/>
</dbReference>
<evidence type="ECO:0000259" key="15">
    <source>
        <dbReference type="PROSITE" id="PS50804"/>
    </source>
</evidence>
<feature type="region of interest" description="Disordered" evidence="13">
    <location>
        <begin position="55"/>
        <end position="95"/>
    </location>
</feature>